<comment type="function">
    <text evidence="1">Removes C-terminal D-alanyl residues from sugar-peptide cell wall precursors.</text>
</comment>
<proteinExistence type="inferred from homology"/>
<protein>
    <recommendedName>
        <fullName evidence="4">serine-type D-Ala-D-Ala carboxypeptidase</fullName>
        <ecNumber evidence="4">3.4.16.4</ecNumber>
    </recommendedName>
</protein>
<name>A0A916RHG2_9HYPH</name>
<dbReference type="InterPro" id="IPR037167">
    <property type="entry name" value="Peptidase_S11_C_sf"/>
</dbReference>
<dbReference type="SUPFAM" id="SSF69189">
    <property type="entry name" value="Penicillin-binding protein associated domain"/>
    <property type="match status" value="1"/>
</dbReference>
<evidence type="ECO:0000256" key="6">
    <source>
        <dbReference type="ARBA" id="ARBA00022670"/>
    </source>
</evidence>
<dbReference type="AlphaFoldDB" id="A0A916RHG2"/>
<dbReference type="PANTHER" id="PTHR21581:SF6">
    <property type="entry name" value="TRAFFICKING PROTEIN PARTICLE COMPLEX SUBUNIT 12"/>
    <property type="match status" value="1"/>
</dbReference>
<comment type="similarity">
    <text evidence="3 13">Belongs to the peptidase S11 family.</text>
</comment>
<evidence type="ECO:0000256" key="1">
    <source>
        <dbReference type="ARBA" id="ARBA00003217"/>
    </source>
</evidence>
<dbReference type="PANTHER" id="PTHR21581">
    <property type="entry name" value="D-ALANYL-D-ALANINE CARBOXYPEPTIDASE"/>
    <property type="match status" value="1"/>
</dbReference>
<dbReference type="Proteomes" id="UP000636264">
    <property type="component" value="Unassembled WGS sequence"/>
</dbReference>
<organism evidence="15 16">
    <name type="scientific">Nitratireductor aestuarii</name>
    <dbReference type="NCBI Taxonomy" id="1735103"/>
    <lineage>
        <taxon>Bacteria</taxon>
        <taxon>Pseudomonadati</taxon>
        <taxon>Pseudomonadota</taxon>
        <taxon>Alphaproteobacteria</taxon>
        <taxon>Hyphomicrobiales</taxon>
        <taxon>Phyllobacteriaceae</taxon>
        <taxon>Nitratireductor</taxon>
    </lineage>
</organism>
<dbReference type="GO" id="GO:0071555">
    <property type="term" value="P:cell wall organization"/>
    <property type="evidence" value="ECO:0007669"/>
    <property type="project" value="UniProtKB-KW"/>
</dbReference>
<reference evidence="15" key="2">
    <citation type="submission" date="2020-09" db="EMBL/GenBank/DDBJ databases">
        <authorList>
            <person name="Sun Q."/>
            <person name="Zhou Y."/>
        </authorList>
    </citation>
    <scope>NUCLEOTIDE SEQUENCE</scope>
    <source>
        <strain evidence="15">CGMCC 1.15320</strain>
    </source>
</reference>
<evidence type="ECO:0000256" key="12">
    <source>
        <dbReference type="ARBA" id="ARBA00034000"/>
    </source>
</evidence>
<dbReference type="PRINTS" id="PR00725">
    <property type="entry name" value="DADACBPTASE1"/>
</dbReference>
<keyword evidence="16" id="KW-1185">Reference proteome</keyword>
<evidence type="ECO:0000256" key="9">
    <source>
        <dbReference type="ARBA" id="ARBA00022960"/>
    </source>
</evidence>
<evidence type="ECO:0000256" key="7">
    <source>
        <dbReference type="ARBA" id="ARBA00022729"/>
    </source>
</evidence>
<evidence type="ECO:0000256" key="4">
    <source>
        <dbReference type="ARBA" id="ARBA00012448"/>
    </source>
</evidence>
<dbReference type="Pfam" id="PF00768">
    <property type="entry name" value="Peptidase_S11"/>
    <property type="match status" value="1"/>
</dbReference>
<comment type="caution">
    <text evidence="15">The sequence shown here is derived from an EMBL/GenBank/DDBJ whole genome shotgun (WGS) entry which is preliminary data.</text>
</comment>
<dbReference type="EC" id="3.4.16.4" evidence="4"/>
<keyword evidence="11" id="KW-0961">Cell wall biogenesis/degradation</keyword>
<dbReference type="GO" id="GO:0009002">
    <property type="term" value="F:serine-type D-Ala-D-Ala carboxypeptidase activity"/>
    <property type="evidence" value="ECO:0007669"/>
    <property type="project" value="UniProtKB-EC"/>
</dbReference>
<dbReference type="InterPro" id="IPR015956">
    <property type="entry name" value="Peniciliin-bd_prot_C_sf"/>
</dbReference>
<dbReference type="InterPro" id="IPR012907">
    <property type="entry name" value="Peptidase_S11_C"/>
</dbReference>
<keyword evidence="6" id="KW-0645">Protease</keyword>
<dbReference type="Pfam" id="PF07943">
    <property type="entry name" value="PBP5_C"/>
    <property type="match status" value="1"/>
</dbReference>
<reference evidence="15" key="1">
    <citation type="journal article" date="2014" name="Int. J. Syst. Evol. Microbiol.">
        <title>Complete genome sequence of Corynebacterium casei LMG S-19264T (=DSM 44701T), isolated from a smear-ripened cheese.</title>
        <authorList>
            <consortium name="US DOE Joint Genome Institute (JGI-PGF)"/>
            <person name="Walter F."/>
            <person name="Albersmeier A."/>
            <person name="Kalinowski J."/>
            <person name="Ruckert C."/>
        </authorList>
    </citation>
    <scope>NUCLEOTIDE SEQUENCE</scope>
    <source>
        <strain evidence="15">CGMCC 1.15320</strain>
    </source>
</reference>
<evidence type="ECO:0000256" key="2">
    <source>
        <dbReference type="ARBA" id="ARBA00004752"/>
    </source>
</evidence>
<dbReference type="Gene3D" id="2.60.410.10">
    <property type="entry name" value="D-Ala-D-Ala carboxypeptidase, C-terminal domain"/>
    <property type="match status" value="1"/>
</dbReference>
<evidence type="ECO:0000256" key="8">
    <source>
        <dbReference type="ARBA" id="ARBA00022801"/>
    </source>
</evidence>
<evidence type="ECO:0000256" key="13">
    <source>
        <dbReference type="RuleBase" id="RU004016"/>
    </source>
</evidence>
<dbReference type="GO" id="GO:0009252">
    <property type="term" value="P:peptidoglycan biosynthetic process"/>
    <property type="evidence" value="ECO:0007669"/>
    <property type="project" value="UniProtKB-KW"/>
</dbReference>
<keyword evidence="8" id="KW-0378">Hydrolase</keyword>
<accession>A0A916RHG2</accession>
<gene>
    <name evidence="15" type="primary">dac</name>
    <name evidence="15" type="ORF">GCM10011385_04410</name>
</gene>
<evidence type="ECO:0000256" key="11">
    <source>
        <dbReference type="ARBA" id="ARBA00023316"/>
    </source>
</evidence>
<sequence>MRLSRAWGGMQLYRIGAVVTAFFIASFGAISAGSAADLIETKAKRIHLLDADTGFVLLSREADTPFPPGSLAKLMTAEVMFHALGKGQVTPETEYFVSEHAWRTGGAPSRAATMFAKVKSTVSVADLLQGLTVQMANDAAIVMAEGMRGSEESFAQLMNERAKEIGLKDSHFANPTGFPDDTQKVTARDMTALATHLWRTYPEQYALFSQPAFEWNKIFQRNKNPLLNLNIGADGLMTGLAEGHGLSIVASASNGSRRVFATLGGFETDQERVEETRKLLQWGLDGFAMKDLFASKEVVGEATVYGGTASMLPLRVEEKVSVLAPVANPEALHARIVYERPLPAPIREGDRVGELQIWVNDTLSRKVELHAAETVESGTLRQRAFGAVAELLVGWLRQFSWAG</sequence>
<feature type="domain" description="Peptidase S11 D-Ala-D-Ala carboxypeptidase A C-terminal" evidence="14">
    <location>
        <begin position="287"/>
        <end position="377"/>
    </location>
</feature>
<evidence type="ECO:0000256" key="3">
    <source>
        <dbReference type="ARBA" id="ARBA00007164"/>
    </source>
</evidence>
<evidence type="ECO:0000256" key="10">
    <source>
        <dbReference type="ARBA" id="ARBA00022984"/>
    </source>
</evidence>
<evidence type="ECO:0000259" key="14">
    <source>
        <dbReference type="SMART" id="SM00936"/>
    </source>
</evidence>
<dbReference type="GO" id="GO:0008360">
    <property type="term" value="P:regulation of cell shape"/>
    <property type="evidence" value="ECO:0007669"/>
    <property type="project" value="UniProtKB-KW"/>
</dbReference>
<comment type="pathway">
    <text evidence="2">Cell wall biogenesis; peptidoglycan biosynthesis.</text>
</comment>
<keyword evidence="9" id="KW-0133">Cell shape</keyword>
<keyword evidence="7" id="KW-0732">Signal</keyword>
<evidence type="ECO:0000313" key="15">
    <source>
        <dbReference type="EMBL" id="GGA53984.1"/>
    </source>
</evidence>
<dbReference type="InterPro" id="IPR018044">
    <property type="entry name" value="Peptidase_S11"/>
</dbReference>
<dbReference type="GO" id="GO:0006508">
    <property type="term" value="P:proteolysis"/>
    <property type="evidence" value="ECO:0007669"/>
    <property type="project" value="UniProtKB-KW"/>
</dbReference>
<dbReference type="Gene3D" id="3.40.710.10">
    <property type="entry name" value="DD-peptidase/beta-lactamase superfamily"/>
    <property type="match status" value="1"/>
</dbReference>
<dbReference type="SMART" id="SM00936">
    <property type="entry name" value="PBP5_C"/>
    <property type="match status" value="1"/>
</dbReference>
<dbReference type="EMBL" id="BMIF01000001">
    <property type="protein sequence ID" value="GGA53984.1"/>
    <property type="molecule type" value="Genomic_DNA"/>
</dbReference>
<comment type="catalytic activity">
    <reaction evidence="12">
        <text>Preferential cleavage: (Ac)2-L-Lys-D-Ala-|-D-Ala. Also transpeptidation of peptidyl-alanyl moieties that are N-acyl substituents of D-alanine.</text>
        <dbReference type="EC" id="3.4.16.4"/>
    </reaction>
</comment>
<keyword evidence="10" id="KW-0573">Peptidoglycan synthesis</keyword>
<dbReference type="SUPFAM" id="SSF56601">
    <property type="entry name" value="beta-lactamase/transpeptidase-like"/>
    <property type="match status" value="1"/>
</dbReference>
<evidence type="ECO:0000313" key="16">
    <source>
        <dbReference type="Proteomes" id="UP000636264"/>
    </source>
</evidence>
<dbReference type="InterPro" id="IPR001967">
    <property type="entry name" value="Peptidase_S11_N"/>
</dbReference>
<dbReference type="InterPro" id="IPR012338">
    <property type="entry name" value="Beta-lactam/transpept-like"/>
</dbReference>
<keyword evidence="5 15" id="KW-0121">Carboxypeptidase</keyword>
<evidence type="ECO:0000256" key="5">
    <source>
        <dbReference type="ARBA" id="ARBA00022645"/>
    </source>
</evidence>